<name>A0A6A6ESR6_9PEZI</name>
<protein>
    <submittedName>
        <fullName evidence="1">Uncharacterized protein</fullName>
    </submittedName>
</protein>
<dbReference type="AlphaFoldDB" id="A0A6A6ESR6"/>
<organism evidence="1 2">
    <name type="scientific">Zopfia rhizophila CBS 207.26</name>
    <dbReference type="NCBI Taxonomy" id="1314779"/>
    <lineage>
        <taxon>Eukaryota</taxon>
        <taxon>Fungi</taxon>
        <taxon>Dikarya</taxon>
        <taxon>Ascomycota</taxon>
        <taxon>Pezizomycotina</taxon>
        <taxon>Dothideomycetes</taxon>
        <taxon>Dothideomycetes incertae sedis</taxon>
        <taxon>Zopfiaceae</taxon>
        <taxon>Zopfia</taxon>
    </lineage>
</organism>
<dbReference type="Gene3D" id="3.40.50.720">
    <property type="entry name" value="NAD(P)-binding Rossmann-like Domain"/>
    <property type="match status" value="1"/>
</dbReference>
<gene>
    <name evidence="1" type="ORF">K469DRAFT_745247</name>
</gene>
<reference evidence="1" key="1">
    <citation type="journal article" date="2020" name="Stud. Mycol.">
        <title>101 Dothideomycetes genomes: a test case for predicting lifestyles and emergence of pathogens.</title>
        <authorList>
            <person name="Haridas S."/>
            <person name="Albert R."/>
            <person name="Binder M."/>
            <person name="Bloem J."/>
            <person name="Labutti K."/>
            <person name="Salamov A."/>
            <person name="Andreopoulos B."/>
            <person name="Baker S."/>
            <person name="Barry K."/>
            <person name="Bills G."/>
            <person name="Bluhm B."/>
            <person name="Cannon C."/>
            <person name="Castanera R."/>
            <person name="Culley D."/>
            <person name="Daum C."/>
            <person name="Ezra D."/>
            <person name="Gonzalez J."/>
            <person name="Henrissat B."/>
            <person name="Kuo A."/>
            <person name="Liang C."/>
            <person name="Lipzen A."/>
            <person name="Lutzoni F."/>
            <person name="Magnuson J."/>
            <person name="Mondo S."/>
            <person name="Nolan M."/>
            <person name="Ohm R."/>
            <person name="Pangilinan J."/>
            <person name="Park H.-J."/>
            <person name="Ramirez L."/>
            <person name="Alfaro M."/>
            <person name="Sun H."/>
            <person name="Tritt A."/>
            <person name="Yoshinaga Y."/>
            <person name="Zwiers L.-H."/>
            <person name="Turgeon B."/>
            <person name="Goodwin S."/>
            <person name="Spatafora J."/>
            <person name="Crous P."/>
            <person name="Grigoriev I."/>
        </authorList>
    </citation>
    <scope>NUCLEOTIDE SEQUENCE</scope>
    <source>
        <strain evidence="1">CBS 207.26</strain>
    </source>
</reference>
<dbReference type="PANTHER" id="PTHR32487:SF29">
    <property type="entry name" value="NAD-DEPENDENT EPIMERASE_DEHYDRATASE DOMAIN-CONTAINING PROTEIN"/>
    <property type="match status" value="1"/>
</dbReference>
<sequence length="113" mass="12483">MVRVILSLLQNFLSALPLASIKPTRILLQIGAKNYRKHNVSWNVTMPALILGAAYDAAMNMVYALGIYAAVTKHLGDPLDFPSNLNAWEATLCNSSSMLNGYLVECPNRRCEE</sequence>
<dbReference type="PANTHER" id="PTHR32487">
    <property type="entry name" value="3-OXO-DELTA(4,5)-STEROID 5-BETA-REDUCTASE"/>
    <property type="match status" value="1"/>
</dbReference>
<dbReference type="Proteomes" id="UP000800200">
    <property type="component" value="Unassembled WGS sequence"/>
</dbReference>
<evidence type="ECO:0000313" key="1">
    <source>
        <dbReference type="EMBL" id="KAF2193768.1"/>
    </source>
</evidence>
<dbReference type="OrthoDB" id="1731983at2759"/>
<keyword evidence="2" id="KW-1185">Reference proteome</keyword>
<dbReference type="EMBL" id="ML994613">
    <property type="protein sequence ID" value="KAF2193768.1"/>
    <property type="molecule type" value="Genomic_DNA"/>
</dbReference>
<accession>A0A6A6ESR6</accession>
<evidence type="ECO:0000313" key="2">
    <source>
        <dbReference type="Proteomes" id="UP000800200"/>
    </source>
</evidence>
<proteinExistence type="predicted"/>